<dbReference type="CDD" id="cd00371">
    <property type="entry name" value="HMA"/>
    <property type="match status" value="1"/>
</dbReference>
<dbReference type="STRING" id="210143.A0A1R3GQZ8"/>
<evidence type="ECO:0000256" key="3">
    <source>
        <dbReference type="ARBA" id="ARBA00023288"/>
    </source>
</evidence>
<dbReference type="Gene3D" id="3.30.70.100">
    <property type="match status" value="1"/>
</dbReference>
<proteinExistence type="inferred from homology"/>
<reference evidence="8 9" key="1">
    <citation type="submission" date="2013-09" db="EMBL/GenBank/DDBJ databases">
        <title>Corchorus capsularis genome sequencing.</title>
        <authorList>
            <person name="Alam M."/>
            <person name="Haque M.S."/>
            <person name="Islam M.S."/>
            <person name="Emdad E.M."/>
            <person name="Islam M.M."/>
            <person name="Ahmed B."/>
            <person name="Halim A."/>
            <person name="Hossen Q.M.M."/>
            <person name="Hossain M.Z."/>
            <person name="Ahmed R."/>
            <person name="Khan M.M."/>
            <person name="Islam R."/>
            <person name="Rashid M.M."/>
            <person name="Khan S.A."/>
            <person name="Rahman M.S."/>
            <person name="Alam M."/>
        </authorList>
    </citation>
    <scope>NUCLEOTIDE SEQUENCE [LARGE SCALE GENOMIC DNA]</scope>
    <source>
        <strain evidence="9">cv. CVL-1</strain>
        <tissue evidence="8">Whole seedling</tissue>
    </source>
</reference>
<keyword evidence="2" id="KW-0479">Metal-binding</keyword>
<evidence type="ECO:0000256" key="1">
    <source>
        <dbReference type="ARBA" id="ARBA00022481"/>
    </source>
</evidence>
<feature type="region of interest" description="Disordered" evidence="6">
    <location>
        <begin position="78"/>
        <end position="107"/>
    </location>
</feature>
<dbReference type="OrthoDB" id="689350at2759"/>
<comment type="similarity">
    <text evidence="5">Belongs to the HIPP family.</text>
</comment>
<dbReference type="Gramene" id="OMO60534">
    <property type="protein sequence ID" value="OMO60534"/>
    <property type="gene ID" value="CCACVL1_24046"/>
</dbReference>
<dbReference type="PANTHER" id="PTHR45868:SF19">
    <property type="entry name" value="HEAVY METAL-ASSOCIATED ISOPRENYLATED PLANT PROTEIN 37"/>
    <property type="match status" value="1"/>
</dbReference>
<name>A0A1R3GQZ8_COCAP</name>
<dbReference type="AlphaFoldDB" id="A0A1R3GQZ8"/>
<dbReference type="OMA" id="SAATHMF"/>
<evidence type="ECO:0000313" key="9">
    <source>
        <dbReference type="Proteomes" id="UP000188268"/>
    </source>
</evidence>
<evidence type="ECO:0000256" key="5">
    <source>
        <dbReference type="ARBA" id="ARBA00024045"/>
    </source>
</evidence>
<keyword evidence="3" id="KW-0449">Lipoprotein</keyword>
<dbReference type="PANTHER" id="PTHR45868">
    <property type="entry name" value="HEAVY METAL-ASSOCIATED ISOPRENYLATED PLANT PROTEIN 33-RELATED"/>
    <property type="match status" value="1"/>
</dbReference>
<dbReference type="FunFam" id="3.30.70.100:FF:000008">
    <property type="entry name" value="Copper transport protein ATOX1"/>
    <property type="match status" value="1"/>
</dbReference>
<dbReference type="InterPro" id="IPR006121">
    <property type="entry name" value="HMA_dom"/>
</dbReference>
<feature type="domain" description="HMA" evidence="7">
    <location>
        <begin position="12"/>
        <end position="75"/>
    </location>
</feature>
<gene>
    <name evidence="8" type="ORF">CCACVL1_24046</name>
</gene>
<dbReference type="GO" id="GO:0046872">
    <property type="term" value="F:metal ion binding"/>
    <property type="evidence" value="ECO:0007669"/>
    <property type="project" value="UniProtKB-KW"/>
</dbReference>
<feature type="compositionally biased region" description="Low complexity" evidence="6">
    <location>
        <begin position="79"/>
        <end position="94"/>
    </location>
</feature>
<sequence>MTREEDFKLLKIQTCVLKVNIHCDGCKQKVKKLLQRIEGVYQVSIDAEQQKVTVSGSVDSATLIKKLVRAGKHAEIWSQKSNQNQNQNQKQKNNCIKDDKNNNNKGQKQQGLEAFKNQQKFSFISEDDDDDYPDDFDEEDDEDELQFLKPSQLGQLGQLGLLRQQAQAQLDANNAKKGVGNMNITAASNNNNNNKMNNNNNNLINVNGGKKGNQNQNMGMGMKVNHPGLLDQKTLAALKMNSAQLGGLNLNLNAAAAAEGKRGNDINSMMGLSGFHGNGANVTNAAAALGGNPNAIGGYHQVQSNNGLQGSSATSYPNGGYATGGQYPSSMLMNMNGYNYPSSMMNMMNLQNRHAMQQQPQMMYHRSPLIPPSTGYYNNYGPPPPYSYPEVPNYNNTTDHSAATHMFSDDNTSSSCSIM</sequence>
<evidence type="ECO:0000256" key="4">
    <source>
        <dbReference type="ARBA" id="ARBA00023289"/>
    </source>
</evidence>
<dbReference type="EMBL" id="AWWV01013690">
    <property type="protein sequence ID" value="OMO60534.1"/>
    <property type="molecule type" value="Genomic_DNA"/>
</dbReference>
<keyword evidence="9" id="KW-1185">Reference proteome</keyword>
<protein>
    <recommendedName>
        <fullName evidence="7">HMA domain-containing protein</fullName>
    </recommendedName>
</protein>
<evidence type="ECO:0000256" key="6">
    <source>
        <dbReference type="SAM" id="MobiDB-lite"/>
    </source>
</evidence>
<evidence type="ECO:0000256" key="2">
    <source>
        <dbReference type="ARBA" id="ARBA00022723"/>
    </source>
</evidence>
<organism evidence="8 9">
    <name type="scientific">Corchorus capsularis</name>
    <name type="common">Jute</name>
    <dbReference type="NCBI Taxonomy" id="210143"/>
    <lineage>
        <taxon>Eukaryota</taxon>
        <taxon>Viridiplantae</taxon>
        <taxon>Streptophyta</taxon>
        <taxon>Embryophyta</taxon>
        <taxon>Tracheophyta</taxon>
        <taxon>Spermatophyta</taxon>
        <taxon>Magnoliopsida</taxon>
        <taxon>eudicotyledons</taxon>
        <taxon>Gunneridae</taxon>
        <taxon>Pentapetalae</taxon>
        <taxon>rosids</taxon>
        <taxon>malvids</taxon>
        <taxon>Malvales</taxon>
        <taxon>Malvaceae</taxon>
        <taxon>Grewioideae</taxon>
        <taxon>Apeibeae</taxon>
        <taxon>Corchorus</taxon>
    </lineage>
</organism>
<keyword evidence="1" id="KW-0488">Methylation</keyword>
<dbReference type="Proteomes" id="UP000188268">
    <property type="component" value="Unassembled WGS sequence"/>
</dbReference>
<dbReference type="PROSITE" id="PS50846">
    <property type="entry name" value="HMA_2"/>
    <property type="match status" value="1"/>
</dbReference>
<accession>A0A1R3GQZ8</accession>
<dbReference type="Pfam" id="PF00403">
    <property type="entry name" value="HMA"/>
    <property type="match status" value="1"/>
</dbReference>
<keyword evidence="4" id="KW-0636">Prenylation</keyword>
<comment type="caution">
    <text evidence="8">The sequence shown here is derived from an EMBL/GenBank/DDBJ whole genome shotgun (WGS) entry which is preliminary data.</text>
</comment>
<evidence type="ECO:0000259" key="7">
    <source>
        <dbReference type="PROSITE" id="PS50846"/>
    </source>
</evidence>
<evidence type="ECO:0000313" key="8">
    <source>
        <dbReference type="EMBL" id="OMO60534.1"/>
    </source>
</evidence>
<dbReference type="InterPro" id="IPR036163">
    <property type="entry name" value="HMA_dom_sf"/>
</dbReference>
<dbReference type="SUPFAM" id="SSF55008">
    <property type="entry name" value="HMA, heavy metal-associated domain"/>
    <property type="match status" value="1"/>
</dbReference>